<proteinExistence type="predicted"/>
<dbReference type="AlphaFoldDB" id="A0A9W8YIB4"/>
<name>A0A9W8YIB4_9PEZI</name>
<reference evidence="3" key="1">
    <citation type="submission" date="2022-10" db="EMBL/GenBank/DDBJ databases">
        <title>Tapping the CABI collections for fungal endophytes: first genome assemblies for Collariella, Neodidymelliopsis, Ascochyta clinopodiicola, Didymella pomorum, Didymosphaeria variabile, Neocosmospora piperis and Neocucurbitaria cava.</title>
        <authorList>
            <person name="Hill R."/>
        </authorList>
    </citation>
    <scope>NUCLEOTIDE SEQUENCE</scope>
    <source>
        <strain evidence="3">IMI 355082</strain>
    </source>
</reference>
<evidence type="ECO:0000256" key="2">
    <source>
        <dbReference type="SAM" id="SignalP"/>
    </source>
</evidence>
<feature type="region of interest" description="Disordered" evidence="1">
    <location>
        <begin position="65"/>
        <end position="93"/>
    </location>
</feature>
<dbReference type="Proteomes" id="UP001140453">
    <property type="component" value="Unassembled WGS sequence"/>
</dbReference>
<dbReference type="InterPro" id="IPR037176">
    <property type="entry name" value="Osmotin/thaumatin-like_sf"/>
</dbReference>
<protein>
    <recommendedName>
        <fullName evidence="5">Thaumatin-like protein</fullName>
    </recommendedName>
</protein>
<dbReference type="EMBL" id="JAPEVB010000007">
    <property type="protein sequence ID" value="KAJ4385530.1"/>
    <property type="molecule type" value="Genomic_DNA"/>
</dbReference>
<evidence type="ECO:0000313" key="3">
    <source>
        <dbReference type="EMBL" id="KAJ4385530.1"/>
    </source>
</evidence>
<evidence type="ECO:0000256" key="1">
    <source>
        <dbReference type="SAM" id="MobiDB-lite"/>
    </source>
</evidence>
<dbReference type="OrthoDB" id="430315at2759"/>
<comment type="caution">
    <text evidence="3">The sequence shown here is derived from an EMBL/GenBank/DDBJ whole genome shotgun (WGS) entry which is preliminary data.</text>
</comment>
<feature type="signal peptide" evidence="2">
    <location>
        <begin position="1"/>
        <end position="19"/>
    </location>
</feature>
<organism evidence="3 4">
    <name type="scientific">Gnomoniopsis smithogilvyi</name>
    <dbReference type="NCBI Taxonomy" id="1191159"/>
    <lineage>
        <taxon>Eukaryota</taxon>
        <taxon>Fungi</taxon>
        <taxon>Dikarya</taxon>
        <taxon>Ascomycota</taxon>
        <taxon>Pezizomycotina</taxon>
        <taxon>Sordariomycetes</taxon>
        <taxon>Sordariomycetidae</taxon>
        <taxon>Diaporthales</taxon>
        <taxon>Gnomoniaceae</taxon>
        <taxon>Gnomoniopsis</taxon>
    </lineage>
</organism>
<feature type="chain" id="PRO_5040746209" description="Thaumatin-like protein" evidence="2">
    <location>
        <begin position="20"/>
        <end position="433"/>
    </location>
</feature>
<dbReference type="SUPFAM" id="SSF49870">
    <property type="entry name" value="Osmotin, thaumatin-like protein"/>
    <property type="match status" value="1"/>
</dbReference>
<keyword evidence="2" id="KW-0732">Signal</keyword>
<keyword evidence="4" id="KW-1185">Reference proteome</keyword>
<evidence type="ECO:0008006" key="5">
    <source>
        <dbReference type="Google" id="ProtNLM"/>
    </source>
</evidence>
<accession>A0A9W8YIB4</accession>
<gene>
    <name evidence="3" type="ORF">N0V93_009959</name>
</gene>
<sequence length="433" mass="43901">MNASLLLSILSVLVPLTGAIPGHGHSHAHIHRDFHDNVQRDRGHTHGHVHRDALDLQPVVEARVIPSPGCGRRPKSKGTGKGKPVLSSSAASLLPTGPSTNLGGIFVTSATDAVAASTTSTSEEVSSPTIVGPEIPVTTAVSNAISSSSSSSSSLEAVETPKNVAVAAVPSNSASVLQSFQHSYTLATSTSAVGPVTTSTSATATITAGSGSGSWGSGSGGASTGDADHLTVFVRNMMTDSLTTSHAMNADLPANILAITATLTDGTMAPGATASMIYPSGWAGNMAAAKAPSTDDEVVDLADASLIEGSFVVQLGDAPVNDMDVSYVSGFSVPITCSCQEETVVFGCSIDLFEEGECPDTCSDGSCLVGSTCRNPLRDLDVAGLTAVDFFLPCQGKAFTWAQDGANAQNSRCTSNYITCCIGTEADGCPSTS</sequence>
<evidence type="ECO:0000313" key="4">
    <source>
        <dbReference type="Proteomes" id="UP001140453"/>
    </source>
</evidence>